<dbReference type="SUPFAM" id="SSF47240">
    <property type="entry name" value="Ferritin-like"/>
    <property type="match status" value="1"/>
</dbReference>
<protein>
    <recommendedName>
        <fullName evidence="3">DUF2383 domain-containing protein</fullName>
    </recommendedName>
</protein>
<keyword evidence="2" id="KW-1185">Reference proteome</keyword>
<dbReference type="Proteomes" id="UP000188879">
    <property type="component" value="Unassembled WGS sequence"/>
</dbReference>
<organism evidence="1 2">
    <name type="scientific">Teichococcus deserti</name>
    <dbReference type="NCBI Taxonomy" id="1817963"/>
    <lineage>
        <taxon>Bacteria</taxon>
        <taxon>Pseudomonadati</taxon>
        <taxon>Pseudomonadota</taxon>
        <taxon>Alphaproteobacteria</taxon>
        <taxon>Acetobacterales</taxon>
        <taxon>Roseomonadaceae</taxon>
        <taxon>Roseomonas</taxon>
    </lineage>
</organism>
<reference evidence="1 2" key="1">
    <citation type="submission" date="2016-10" db="EMBL/GenBank/DDBJ databases">
        <title>Draft Genome sequence of Roseomonas sp. strain M3.</title>
        <authorList>
            <person name="Subhash Y."/>
            <person name="Lee S."/>
        </authorList>
    </citation>
    <scope>NUCLEOTIDE SEQUENCE [LARGE SCALE GENOMIC DNA]</scope>
    <source>
        <strain evidence="1 2">M3</strain>
    </source>
</reference>
<dbReference type="Gene3D" id="1.20.1260.10">
    <property type="match status" value="1"/>
</dbReference>
<sequence length="146" mass="15654">MTTKVGIETGLPGLVESLLLLEHEAIARYDQGMARLDNPVARAAVASFRTDHDRQLAALALLAGRMQLRPRREAGAPTPRTPGQAALAGLQGDGAILAAMRGQEDDTVIAYERAAAHPEATPEAQALFRRAQADALRHRDWMANPG</sequence>
<evidence type="ECO:0000313" key="2">
    <source>
        <dbReference type="Proteomes" id="UP000188879"/>
    </source>
</evidence>
<evidence type="ECO:0000313" key="1">
    <source>
        <dbReference type="EMBL" id="ONG57356.1"/>
    </source>
</evidence>
<name>A0A1V2H6H9_9PROT</name>
<dbReference type="EMBL" id="MLCO01000026">
    <property type="protein sequence ID" value="ONG57356.1"/>
    <property type="molecule type" value="Genomic_DNA"/>
</dbReference>
<dbReference type="CDD" id="cd00657">
    <property type="entry name" value="Ferritin_like"/>
    <property type="match status" value="1"/>
</dbReference>
<gene>
    <name evidence="1" type="ORF">BKE38_04145</name>
</gene>
<proteinExistence type="predicted"/>
<dbReference type="InterPro" id="IPR009078">
    <property type="entry name" value="Ferritin-like_SF"/>
</dbReference>
<comment type="caution">
    <text evidence="1">The sequence shown here is derived from an EMBL/GenBank/DDBJ whole genome shotgun (WGS) entry which is preliminary data.</text>
</comment>
<dbReference type="OrthoDB" id="7166292at2"/>
<dbReference type="AlphaFoldDB" id="A0A1V2H6H9"/>
<dbReference type="InterPro" id="IPR012347">
    <property type="entry name" value="Ferritin-like"/>
</dbReference>
<evidence type="ECO:0008006" key="3">
    <source>
        <dbReference type="Google" id="ProtNLM"/>
    </source>
</evidence>
<accession>A0A1V2H6H9</accession>
<dbReference type="RefSeq" id="WP_076956130.1">
    <property type="nucleotide sequence ID" value="NZ_MLCO01000026.1"/>
</dbReference>